<organism evidence="1 2">
    <name type="scientific">Flaviaesturariibacter amylovorans</name>
    <dbReference type="NCBI Taxonomy" id="1084520"/>
    <lineage>
        <taxon>Bacteria</taxon>
        <taxon>Pseudomonadati</taxon>
        <taxon>Bacteroidota</taxon>
        <taxon>Chitinophagia</taxon>
        <taxon>Chitinophagales</taxon>
        <taxon>Chitinophagaceae</taxon>
        <taxon>Flaviaestuariibacter</taxon>
    </lineage>
</organism>
<evidence type="ECO:0008006" key="3">
    <source>
        <dbReference type="Google" id="ProtNLM"/>
    </source>
</evidence>
<keyword evidence="2" id="KW-1185">Reference proteome</keyword>
<gene>
    <name evidence="1" type="ORF">GCM10023184_00110</name>
</gene>
<proteinExistence type="predicted"/>
<dbReference type="EMBL" id="BAABGY010000001">
    <property type="protein sequence ID" value="GAA4316763.1"/>
    <property type="molecule type" value="Genomic_DNA"/>
</dbReference>
<accession>A0ABP8G3J9</accession>
<sequence>MKQVLSQLEKWFNEKNFYFLIFSATDTRLEGWFKGEMLVLFAFMKHSKIIADFEVEHSLMTGERVDFKLILPSGEIVFLELKALSISKLKGSRGLSFYMSDSHLFNDFRKLEKEPCSESTKKLAIAFIYPKPNNIKWQEAIAKANTYHPNWQCLSSIPGDELDYFMSVWEWVGFKKTKSTGFSNRIEPSSELKAVG</sequence>
<dbReference type="Proteomes" id="UP001501725">
    <property type="component" value="Unassembled WGS sequence"/>
</dbReference>
<comment type="caution">
    <text evidence="1">The sequence shown here is derived from an EMBL/GenBank/DDBJ whole genome shotgun (WGS) entry which is preliminary data.</text>
</comment>
<dbReference type="RefSeq" id="WP_345252530.1">
    <property type="nucleotide sequence ID" value="NZ_BAABGY010000001.1"/>
</dbReference>
<evidence type="ECO:0000313" key="1">
    <source>
        <dbReference type="EMBL" id="GAA4316763.1"/>
    </source>
</evidence>
<evidence type="ECO:0000313" key="2">
    <source>
        <dbReference type="Proteomes" id="UP001501725"/>
    </source>
</evidence>
<name>A0ABP8G3J9_9BACT</name>
<protein>
    <recommendedName>
        <fullName evidence="3">PD(D/E)XK endonuclease domain-containing protein</fullName>
    </recommendedName>
</protein>
<reference evidence="2" key="1">
    <citation type="journal article" date="2019" name="Int. J. Syst. Evol. Microbiol.">
        <title>The Global Catalogue of Microorganisms (GCM) 10K type strain sequencing project: providing services to taxonomists for standard genome sequencing and annotation.</title>
        <authorList>
            <consortium name="The Broad Institute Genomics Platform"/>
            <consortium name="The Broad Institute Genome Sequencing Center for Infectious Disease"/>
            <person name="Wu L."/>
            <person name="Ma J."/>
        </authorList>
    </citation>
    <scope>NUCLEOTIDE SEQUENCE [LARGE SCALE GENOMIC DNA]</scope>
    <source>
        <strain evidence="2">JCM 17919</strain>
    </source>
</reference>